<dbReference type="PROSITE" id="PS50994">
    <property type="entry name" value="INTEGRASE"/>
    <property type="match status" value="1"/>
</dbReference>
<organism evidence="2 3">
    <name type="scientific">Sesamum angolense</name>
    <dbReference type="NCBI Taxonomy" id="2727404"/>
    <lineage>
        <taxon>Eukaryota</taxon>
        <taxon>Viridiplantae</taxon>
        <taxon>Streptophyta</taxon>
        <taxon>Embryophyta</taxon>
        <taxon>Tracheophyta</taxon>
        <taxon>Spermatophyta</taxon>
        <taxon>Magnoliopsida</taxon>
        <taxon>eudicotyledons</taxon>
        <taxon>Gunneridae</taxon>
        <taxon>Pentapetalae</taxon>
        <taxon>asterids</taxon>
        <taxon>lamiids</taxon>
        <taxon>Lamiales</taxon>
        <taxon>Pedaliaceae</taxon>
        <taxon>Sesamum</taxon>
    </lineage>
</organism>
<dbReference type="InterPro" id="IPR012337">
    <property type="entry name" value="RNaseH-like_sf"/>
</dbReference>
<evidence type="ECO:0000259" key="1">
    <source>
        <dbReference type="PROSITE" id="PS50994"/>
    </source>
</evidence>
<name>A0AAE1WJ97_9LAMI</name>
<dbReference type="InterPro" id="IPR001584">
    <property type="entry name" value="Integrase_cat-core"/>
</dbReference>
<dbReference type="InterPro" id="IPR041577">
    <property type="entry name" value="RT_RNaseH_2"/>
</dbReference>
<evidence type="ECO:0000313" key="3">
    <source>
        <dbReference type="Proteomes" id="UP001289374"/>
    </source>
</evidence>
<dbReference type="SUPFAM" id="SSF56672">
    <property type="entry name" value="DNA/RNA polymerases"/>
    <property type="match status" value="1"/>
</dbReference>
<dbReference type="Gene3D" id="3.30.420.10">
    <property type="entry name" value="Ribonuclease H-like superfamily/Ribonuclease H"/>
    <property type="match status" value="1"/>
</dbReference>
<dbReference type="AlphaFoldDB" id="A0AAE1WJ97"/>
<dbReference type="EMBL" id="JACGWL010000010">
    <property type="protein sequence ID" value="KAK4394227.1"/>
    <property type="molecule type" value="Genomic_DNA"/>
</dbReference>
<dbReference type="GO" id="GO:0003676">
    <property type="term" value="F:nucleic acid binding"/>
    <property type="evidence" value="ECO:0007669"/>
    <property type="project" value="InterPro"/>
</dbReference>
<dbReference type="InterPro" id="IPR036397">
    <property type="entry name" value="RNaseH_sf"/>
</dbReference>
<protein>
    <submittedName>
        <fullName evidence="2">Retrovirus-related Pol polyprotein from transposon gypsy</fullName>
    </submittedName>
</protein>
<dbReference type="FunFam" id="3.30.70.270:FF:000020">
    <property type="entry name" value="Transposon Tf2-6 polyprotein-like Protein"/>
    <property type="match status" value="1"/>
</dbReference>
<dbReference type="InterPro" id="IPR043502">
    <property type="entry name" value="DNA/RNA_pol_sf"/>
</dbReference>
<proteinExistence type="predicted"/>
<dbReference type="Pfam" id="PF17919">
    <property type="entry name" value="RT_RNaseH_2"/>
    <property type="match status" value="1"/>
</dbReference>
<dbReference type="Proteomes" id="UP001289374">
    <property type="component" value="Unassembled WGS sequence"/>
</dbReference>
<dbReference type="SUPFAM" id="SSF53098">
    <property type="entry name" value="Ribonuclease H-like"/>
    <property type="match status" value="1"/>
</dbReference>
<dbReference type="InterPro" id="IPR043128">
    <property type="entry name" value="Rev_trsase/Diguanyl_cyclase"/>
</dbReference>
<sequence length="146" mass="16633">MRSFQGLASFYRRLVTNFSTMASPLNELTKKNIPFKWGNTQEKTFQAIKEKLTHAPLLALLDFGETFEIECDTSGIGIIGFLMKEEVVRLHGMPRTIVSDRDVKFLSYFWKTLWGKLGTKLLFSTTCHPENDGQTKVVNRALATLL</sequence>
<keyword evidence="3" id="KW-1185">Reference proteome</keyword>
<dbReference type="Gene3D" id="3.30.70.270">
    <property type="match status" value="1"/>
</dbReference>
<accession>A0AAE1WJ97</accession>
<comment type="caution">
    <text evidence="2">The sequence shown here is derived from an EMBL/GenBank/DDBJ whole genome shotgun (WGS) entry which is preliminary data.</text>
</comment>
<dbReference type="PANTHER" id="PTHR35046:SF9">
    <property type="entry name" value="RNA-DIRECTED DNA POLYMERASE"/>
    <property type="match status" value="1"/>
</dbReference>
<reference evidence="2" key="2">
    <citation type="journal article" date="2024" name="Plant">
        <title>Genomic evolution and insights into agronomic trait innovations of Sesamum species.</title>
        <authorList>
            <person name="Miao H."/>
            <person name="Wang L."/>
            <person name="Qu L."/>
            <person name="Liu H."/>
            <person name="Sun Y."/>
            <person name="Le M."/>
            <person name="Wang Q."/>
            <person name="Wei S."/>
            <person name="Zheng Y."/>
            <person name="Lin W."/>
            <person name="Duan Y."/>
            <person name="Cao H."/>
            <person name="Xiong S."/>
            <person name="Wang X."/>
            <person name="Wei L."/>
            <person name="Li C."/>
            <person name="Ma Q."/>
            <person name="Ju M."/>
            <person name="Zhao R."/>
            <person name="Li G."/>
            <person name="Mu C."/>
            <person name="Tian Q."/>
            <person name="Mei H."/>
            <person name="Zhang T."/>
            <person name="Gao T."/>
            <person name="Zhang H."/>
        </authorList>
    </citation>
    <scope>NUCLEOTIDE SEQUENCE</scope>
    <source>
        <strain evidence="2">K16</strain>
    </source>
</reference>
<gene>
    <name evidence="2" type="ORF">Sango_1893500</name>
</gene>
<evidence type="ECO:0000313" key="2">
    <source>
        <dbReference type="EMBL" id="KAK4394227.1"/>
    </source>
</evidence>
<dbReference type="PANTHER" id="PTHR35046">
    <property type="entry name" value="ZINC KNUCKLE (CCHC-TYPE) FAMILY PROTEIN"/>
    <property type="match status" value="1"/>
</dbReference>
<reference evidence="2" key="1">
    <citation type="submission" date="2020-06" db="EMBL/GenBank/DDBJ databases">
        <authorList>
            <person name="Li T."/>
            <person name="Hu X."/>
            <person name="Zhang T."/>
            <person name="Song X."/>
            <person name="Zhang H."/>
            <person name="Dai N."/>
            <person name="Sheng W."/>
            <person name="Hou X."/>
            <person name="Wei L."/>
        </authorList>
    </citation>
    <scope>NUCLEOTIDE SEQUENCE</scope>
    <source>
        <strain evidence="2">K16</strain>
        <tissue evidence="2">Leaf</tissue>
    </source>
</reference>
<feature type="domain" description="Integrase catalytic" evidence="1">
    <location>
        <begin position="85"/>
        <end position="146"/>
    </location>
</feature>
<dbReference type="GO" id="GO:0015074">
    <property type="term" value="P:DNA integration"/>
    <property type="evidence" value="ECO:0007669"/>
    <property type="project" value="InterPro"/>
</dbReference>